<evidence type="ECO:0000313" key="2">
    <source>
        <dbReference type="Proteomes" id="UP000473325"/>
    </source>
</evidence>
<dbReference type="RefSeq" id="WP_160876996.1">
    <property type="nucleotide sequence ID" value="NZ_WUEK01000004.1"/>
</dbReference>
<sequence>MTYDHYADFTPDVESRLNEFADKIEQGLSDVIRQWNDSTAGSPWLWLSPGLAAAAQWALQKLEEACQAIWDEFEDFVDDVWEKVDDWTGDPWELMEMNAAYITAAGGIRDEKIVIDRILREVGKSWSGEAFTSFQGVAGEQKNSISGIDGGLTKAASACAEAANEIRSSWRDVIDALLQYAGSIIDAIKEGTNAGQWVSLEIGPAVKVIGDAVVRILDLWNTLDAYFDTNATVHTDMWRSLNSGLDGLDANNAWPALSSLDTGDMSDQGSWNR</sequence>
<gene>
    <name evidence="1" type="ORF">GRQ65_08030</name>
</gene>
<comment type="caution">
    <text evidence="1">The sequence shown here is derived from an EMBL/GenBank/DDBJ whole genome shotgun (WGS) entry which is preliminary data.</text>
</comment>
<accession>A0A6L7EVQ5</accession>
<protein>
    <submittedName>
        <fullName evidence="1">Uncharacterized protein</fullName>
    </submittedName>
</protein>
<dbReference type="AlphaFoldDB" id="A0A6L7EVQ5"/>
<evidence type="ECO:0000313" key="1">
    <source>
        <dbReference type="EMBL" id="MXG89498.1"/>
    </source>
</evidence>
<dbReference type="SUPFAM" id="SSF140453">
    <property type="entry name" value="EsxAB dimer-like"/>
    <property type="match status" value="1"/>
</dbReference>
<dbReference type="Proteomes" id="UP000473325">
    <property type="component" value="Unassembled WGS sequence"/>
</dbReference>
<dbReference type="InterPro" id="IPR036689">
    <property type="entry name" value="ESAT-6-like_sf"/>
</dbReference>
<organism evidence="1 2">
    <name type="scientific">Nocardioides flavescens</name>
    <dbReference type="NCBI Taxonomy" id="2691959"/>
    <lineage>
        <taxon>Bacteria</taxon>
        <taxon>Bacillati</taxon>
        <taxon>Actinomycetota</taxon>
        <taxon>Actinomycetes</taxon>
        <taxon>Propionibacteriales</taxon>
        <taxon>Nocardioidaceae</taxon>
        <taxon>Nocardioides</taxon>
    </lineage>
</organism>
<keyword evidence="2" id="KW-1185">Reference proteome</keyword>
<proteinExistence type="predicted"/>
<name>A0A6L7EVQ5_9ACTN</name>
<reference evidence="1 2" key="1">
    <citation type="submission" date="2019-12" db="EMBL/GenBank/DDBJ databases">
        <authorList>
            <person name="Kun Z."/>
        </authorList>
    </citation>
    <scope>NUCLEOTIDE SEQUENCE [LARGE SCALE GENOMIC DNA]</scope>
    <source>
        <strain evidence="1 2">YIM 123512</strain>
    </source>
</reference>
<dbReference type="EMBL" id="WUEK01000004">
    <property type="protein sequence ID" value="MXG89498.1"/>
    <property type="molecule type" value="Genomic_DNA"/>
</dbReference>